<keyword evidence="2" id="KW-0548">Nucleotidyltransferase</keyword>
<dbReference type="PROSITE" id="PS50878">
    <property type="entry name" value="RT_POL"/>
    <property type="match status" value="1"/>
</dbReference>
<accession>A0A2B4SZZ4</accession>
<proteinExistence type="predicted"/>
<dbReference type="Proteomes" id="UP000225706">
    <property type="component" value="Unassembled WGS sequence"/>
</dbReference>
<dbReference type="CDD" id="cd01650">
    <property type="entry name" value="RT_nLTR_like"/>
    <property type="match status" value="1"/>
</dbReference>
<evidence type="ECO:0000313" key="3">
    <source>
        <dbReference type="Proteomes" id="UP000225706"/>
    </source>
</evidence>
<dbReference type="AlphaFoldDB" id="A0A2B4SZZ4"/>
<dbReference type="OrthoDB" id="408971at2759"/>
<dbReference type="SUPFAM" id="SSF56672">
    <property type="entry name" value="DNA/RNA polymerases"/>
    <property type="match status" value="2"/>
</dbReference>
<keyword evidence="3" id="KW-1185">Reference proteome</keyword>
<gene>
    <name evidence="2" type="primary">pol</name>
    <name evidence="2" type="ORF">AWC38_SpisGene612</name>
</gene>
<dbReference type="GO" id="GO:0003964">
    <property type="term" value="F:RNA-directed DNA polymerase activity"/>
    <property type="evidence" value="ECO:0007669"/>
    <property type="project" value="UniProtKB-KW"/>
</dbReference>
<sequence>MVFSLPVISNAQVLQIIKGISPHKAAGIDKISARFLRIAAPILAPSIARLINMSFSTGTFPTRWKSANVTPLFKQGAASDPSNYRPISVLPVVSKVIERHLHNSLYAFLMDNNLLYSRQSGFRGMYSTETALIKLVDELLFGLDNNHVCGMVLVDYRKAFDMVDHKLLLRKLELYGIVNRKLAWCHSYLSDRKQIVHVNGSESSEALMLHGVPQGSILGPLFFILFINDLPLYTSAQLDLYEDDTTVKAFADGKNLANLSSSLNKSVSEIQLWASAIKLPLNEDKTKVLTITGKRFVADINGSDIVVTVNGIQLNNVDRATLLGVEIDSKLSFNEHIEKVCKKWPSRIAILLIYRAKSEDEDVAQIFVEMLEENIKKIHKEFDYKKKMTSLMKTRKRSMRRSAVGYVPKFTPVIFHNLAGYDSDLFVKNLGKTEGDIKCIPNNEEKYISFSKSVAVGSYTKKEEEEVDIKTELRFIDSSKFMASSLDKLVSNLSHDKLKKTGEVFKDAEIKLISRKGVYSYDYMSSIEKFGETELPPKREFYSKLNDCDISEEDYEHAKKIWNEFKMRNMGDYHDLYLKSNVLLLADVFEEFRNVCLENYNLDPAWYYTAPGLAWDAALKVTKVELELLSDPDMLLMFEKGIRGRISMIPNRYGKANNMNLKFDREKPSKYLAYLDANNLYGWAMCKPLPVRGFKWVSQAEIGDWRASVRNIPCILEVDLEYPKELHDYPLAPERIMISSNKVENFLPNLNEKKKYIIPHQNLKQCLELGLRLKKIYRGIKFEEEPWLKSYIELNTNLRTNAKNKFEKDFFKLMNNSVFGKTMENIRKRVDVGLLNNRKKAQKLSAKPNFKHCTIFDENLIAIHMGRTSIKFDKPVFCGMAILDLSKTLMYDFHYNYIKKKYGDKAKLLFTDNDNLMYEIETEDFYKDIAADVEEKFDTSNFPKDHISKIPTGCNKKVVGMMKDQAGGKIIEEFVGLRAELYSLKILEGKEEKKCKGIKKTVIKKIITRLGQSEGQ</sequence>
<dbReference type="PANTHER" id="PTHR31511:SF12">
    <property type="entry name" value="RHO TERMINATION FACTOR N-TERMINAL DOMAIN-CONTAINING PROTEIN"/>
    <property type="match status" value="1"/>
</dbReference>
<reference evidence="3" key="1">
    <citation type="journal article" date="2017" name="bioRxiv">
        <title>Comparative analysis of the genomes of Stylophora pistillata and Acropora digitifera provides evidence for extensive differences between species of corals.</title>
        <authorList>
            <person name="Voolstra C.R."/>
            <person name="Li Y."/>
            <person name="Liew Y.J."/>
            <person name="Baumgarten S."/>
            <person name="Zoccola D."/>
            <person name="Flot J.-F."/>
            <person name="Tambutte S."/>
            <person name="Allemand D."/>
            <person name="Aranda M."/>
        </authorList>
    </citation>
    <scope>NUCLEOTIDE SEQUENCE [LARGE SCALE GENOMIC DNA]</scope>
</reference>
<dbReference type="EMBL" id="LSMT01000004">
    <property type="protein sequence ID" value="PFX34430.1"/>
    <property type="molecule type" value="Genomic_DNA"/>
</dbReference>
<name>A0A2B4SZZ4_STYPI</name>
<dbReference type="PANTHER" id="PTHR31511">
    <property type="entry name" value="PROTEIN CBG23764"/>
    <property type="match status" value="1"/>
</dbReference>
<keyword evidence="2" id="KW-0808">Transferase</keyword>
<dbReference type="STRING" id="50429.A0A2B4SZZ4"/>
<protein>
    <submittedName>
        <fullName evidence="2">RNA-directed DNA polymerase from mobile element jockey</fullName>
    </submittedName>
</protein>
<evidence type="ECO:0000259" key="1">
    <source>
        <dbReference type="PROSITE" id="PS50878"/>
    </source>
</evidence>
<comment type="caution">
    <text evidence="2">The sequence shown here is derived from an EMBL/GenBank/DDBJ whole genome shotgun (WGS) entry which is preliminary data.</text>
</comment>
<feature type="domain" description="Reverse transcriptase" evidence="1">
    <location>
        <begin position="53"/>
        <end position="327"/>
    </location>
</feature>
<dbReference type="InterPro" id="IPR000477">
    <property type="entry name" value="RT_dom"/>
</dbReference>
<organism evidence="2 3">
    <name type="scientific">Stylophora pistillata</name>
    <name type="common">Smooth cauliflower coral</name>
    <dbReference type="NCBI Taxonomy" id="50429"/>
    <lineage>
        <taxon>Eukaryota</taxon>
        <taxon>Metazoa</taxon>
        <taxon>Cnidaria</taxon>
        <taxon>Anthozoa</taxon>
        <taxon>Hexacorallia</taxon>
        <taxon>Scleractinia</taxon>
        <taxon>Astrocoeniina</taxon>
        <taxon>Pocilloporidae</taxon>
        <taxon>Stylophora</taxon>
    </lineage>
</organism>
<dbReference type="InterPro" id="IPR043502">
    <property type="entry name" value="DNA/RNA_pol_sf"/>
</dbReference>
<keyword evidence="2" id="KW-0695">RNA-directed DNA polymerase</keyword>
<evidence type="ECO:0000313" key="2">
    <source>
        <dbReference type="EMBL" id="PFX34430.1"/>
    </source>
</evidence>
<dbReference type="Pfam" id="PF00078">
    <property type="entry name" value="RVT_1"/>
    <property type="match status" value="1"/>
</dbReference>